<accession>A0A388TMQ4</accession>
<evidence type="ECO:0000256" key="2">
    <source>
        <dbReference type="SAM" id="SignalP"/>
    </source>
</evidence>
<feature type="chain" id="PRO_5017190092" evidence="2">
    <location>
        <begin position="20"/>
        <end position="146"/>
    </location>
</feature>
<dbReference type="EMBL" id="BGZP01000004">
    <property type="protein sequence ID" value="GBR77545.1"/>
    <property type="molecule type" value="Genomic_DNA"/>
</dbReference>
<dbReference type="Proteomes" id="UP000282196">
    <property type="component" value="Unassembled WGS sequence"/>
</dbReference>
<dbReference type="InterPro" id="IPR012899">
    <property type="entry name" value="LTXXQ"/>
</dbReference>
<evidence type="ECO:0000313" key="3">
    <source>
        <dbReference type="EMBL" id="GBR77545.1"/>
    </source>
</evidence>
<dbReference type="GO" id="GO:0042597">
    <property type="term" value="C:periplasmic space"/>
    <property type="evidence" value="ECO:0007669"/>
    <property type="project" value="InterPro"/>
</dbReference>
<dbReference type="AlphaFoldDB" id="A0A388TMQ4"/>
<sequence>MKKIKIAVMVLLLGTMALAAPRDGGIFKELNLTPEQTKQLENNRKESLKVMKDYQEKTRKEYETLFGELSKDNPNKSTVALSKKNILDLESKRLDSMIDNASGLKKVLTKEQFATFQKKQKNRGKTDRTDKAEKKAHTHTKDTTAK</sequence>
<keyword evidence="4" id="KW-1185">Reference proteome</keyword>
<feature type="signal peptide" evidence="2">
    <location>
        <begin position="1"/>
        <end position="19"/>
    </location>
</feature>
<feature type="compositionally biased region" description="Basic and acidic residues" evidence="1">
    <location>
        <begin position="124"/>
        <end position="146"/>
    </location>
</feature>
<proteinExistence type="predicted"/>
<reference evidence="3 4" key="1">
    <citation type="journal article" date="2019" name="ISME J.">
        <title>Genome analyses of uncultured TG2/ZB3 bacteria in 'Margulisbacteria' specifically attached to ectosymbiotic spirochetes of protists in the termite gut.</title>
        <authorList>
            <person name="Utami Y.D."/>
            <person name="Kuwahara H."/>
            <person name="Igai K."/>
            <person name="Murakami T."/>
            <person name="Sugaya K."/>
            <person name="Morikawa T."/>
            <person name="Nagura Y."/>
            <person name="Yuki M."/>
            <person name="Deevong P."/>
            <person name="Inoue T."/>
            <person name="Kihara K."/>
            <person name="Lo N."/>
            <person name="Yamada A."/>
            <person name="Ohkuma M."/>
            <person name="Hongoh Y."/>
        </authorList>
    </citation>
    <scope>NUCLEOTIDE SEQUENCE [LARGE SCALE GENOMIC DNA]</scope>
    <source>
        <strain evidence="3">RsDinE6-01</strain>
    </source>
</reference>
<keyword evidence="2" id="KW-0732">Signal</keyword>
<feature type="region of interest" description="Disordered" evidence="1">
    <location>
        <begin position="115"/>
        <end position="146"/>
    </location>
</feature>
<evidence type="ECO:0000313" key="4">
    <source>
        <dbReference type="Proteomes" id="UP000282196"/>
    </source>
</evidence>
<name>A0A388TMQ4_9BACT</name>
<protein>
    <submittedName>
        <fullName evidence="3">Uncharacterized protein</fullName>
    </submittedName>
</protein>
<comment type="caution">
    <text evidence="3">The sequence shown here is derived from an EMBL/GenBank/DDBJ whole genome shotgun (WGS) entry which is preliminary data.</text>
</comment>
<dbReference type="Pfam" id="PF07813">
    <property type="entry name" value="LTXXQ"/>
    <property type="match status" value="1"/>
</dbReference>
<dbReference type="Gene3D" id="1.20.120.1490">
    <property type="match status" value="1"/>
</dbReference>
<evidence type="ECO:0000256" key="1">
    <source>
        <dbReference type="SAM" id="MobiDB-lite"/>
    </source>
</evidence>
<organism evidence="3 4">
    <name type="scientific">Candidatus Termititenax dinenymphae</name>
    <dbReference type="NCBI Taxonomy" id="2218523"/>
    <lineage>
        <taxon>Bacteria</taxon>
        <taxon>Bacillati</taxon>
        <taxon>Candidatus Margulisiibacteriota</taxon>
        <taxon>Candidatus Termititenacia</taxon>
        <taxon>Candidatus Termititenacales</taxon>
        <taxon>Candidatus Termititenacaceae</taxon>
        <taxon>Candidatus Termititenax</taxon>
    </lineage>
</organism>
<gene>
    <name evidence="3" type="ORF">RDn1_204</name>
</gene>